<dbReference type="InterPro" id="IPR006342">
    <property type="entry name" value="FkbM_mtfrase"/>
</dbReference>
<name>A0AAN4R0M8_9PROT</name>
<dbReference type="Proteomes" id="UP000321287">
    <property type="component" value="Unassembled WGS sequence"/>
</dbReference>
<accession>A0AAN4R0M8</accession>
<dbReference type="SUPFAM" id="SSF53335">
    <property type="entry name" value="S-adenosyl-L-methionine-dependent methyltransferases"/>
    <property type="match status" value="1"/>
</dbReference>
<dbReference type="InterPro" id="IPR029063">
    <property type="entry name" value="SAM-dependent_MTases_sf"/>
</dbReference>
<evidence type="ECO:0000313" key="2">
    <source>
        <dbReference type="EMBL" id="GEL52479.1"/>
    </source>
</evidence>
<gene>
    <name evidence="2" type="ORF">ABO01nite_04860</name>
</gene>
<dbReference type="Gene3D" id="3.40.50.150">
    <property type="entry name" value="Vaccinia Virus protein VP39"/>
    <property type="match status" value="1"/>
</dbReference>
<keyword evidence="3" id="KW-1185">Reference proteome</keyword>
<protein>
    <recommendedName>
        <fullName evidence="1">Methyltransferase FkbM domain-containing protein</fullName>
    </recommendedName>
</protein>
<proteinExistence type="predicted"/>
<dbReference type="Pfam" id="PF05050">
    <property type="entry name" value="Methyltransf_21"/>
    <property type="match status" value="1"/>
</dbReference>
<dbReference type="RefSeq" id="WP_062164892.1">
    <property type="nucleotide sequence ID" value="NZ_AP014690.1"/>
</dbReference>
<dbReference type="EMBL" id="BJVS01000001">
    <property type="protein sequence ID" value="GEL52479.1"/>
    <property type="molecule type" value="Genomic_DNA"/>
</dbReference>
<organism evidence="2 3">
    <name type="scientific">Asaia bogorensis NBRC 16594</name>
    <dbReference type="NCBI Taxonomy" id="1231624"/>
    <lineage>
        <taxon>Bacteria</taxon>
        <taxon>Pseudomonadati</taxon>
        <taxon>Pseudomonadota</taxon>
        <taxon>Alphaproteobacteria</taxon>
        <taxon>Acetobacterales</taxon>
        <taxon>Acetobacteraceae</taxon>
        <taxon>Asaia</taxon>
    </lineage>
</organism>
<dbReference type="PANTHER" id="PTHR34203">
    <property type="entry name" value="METHYLTRANSFERASE, FKBM FAMILY PROTEIN"/>
    <property type="match status" value="1"/>
</dbReference>
<evidence type="ECO:0000259" key="1">
    <source>
        <dbReference type="Pfam" id="PF05050"/>
    </source>
</evidence>
<comment type="caution">
    <text evidence="2">The sequence shown here is derived from an EMBL/GenBank/DDBJ whole genome shotgun (WGS) entry which is preliminary data.</text>
</comment>
<dbReference type="NCBIfam" id="TIGR01444">
    <property type="entry name" value="fkbM_fam"/>
    <property type="match status" value="1"/>
</dbReference>
<dbReference type="GeneID" id="78226869"/>
<dbReference type="InterPro" id="IPR052514">
    <property type="entry name" value="SAM-dependent_MTase"/>
</dbReference>
<dbReference type="AlphaFoldDB" id="A0AAN4R0M8"/>
<sequence length="275" mass="30886">MVQPLLPYELTQGRYGPMLANKCDFFIGQALIRYGEYGEGELELLRQFIRGPGTIVEIGGNNGSMTVALAQAAARVGADVVVFEPQPFLFQNLCANLALNALDNVVAWPFACGAERGVLGFERPDYRQLGNFGRVSMSHDNKAEQVKVPCVRADDMLTDKHPLLFKIDVEGFELEALQGASETIARCRPVIFVENDRPDRSAELIKHLWAQDYILYWHVTALYNKNNYRNDPENIYDNTVSCNMLCAPKELNLNVQGMIEVVDLTFHPFAHEQTS</sequence>
<dbReference type="PANTHER" id="PTHR34203:SF15">
    <property type="entry name" value="SLL1173 PROTEIN"/>
    <property type="match status" value="1"/>
</dbReference>
<evidence type="ECO:0000313" key="3">
    <source>
        <dbReference type="Proteomes" id="UP000321287"/>
    </source>
</evidence>
<dbReference type="KEGG" id="abg:Asbog_01840"/>
<reference evidence="2 3" key="1">
    <citation type="submission" date="2019-07" db="EMBL/GenBank/DDBJ databases">
        <title>Whole genome shotgun sequence of Asaia bogorensis NBRC 16594.</title>
        <authorList>
            <person name="Hosoyama A."/>
            <person name="Uohara A."/>
            <person name="Ohji S."/>
            <person name="Ichikawa N."/>
        </authorList>
    </citation>
    <scope>NUCLEOTIDE SEQUENCE [LARGE SCALE GENOMIC DNA]</scope>
    <source>
        <strain evidence="2 3">NBRC 16594</strain>
    </source>
</reference>
<feature type="domain" description="Methyltransferase FkbM" evidence="1">
    <location>
        <begin position="57"/>
        <end position="211"/>
    </location>
</feature>